<evidence type="ECO:0000313" key="2">
    <source>
        <dbReference type="EMBL" id="TKK81395.1"/>
    </source>
</evidence>
<dbReference type="Proteomes" id="UP000305836">
    <property type="component" value="Unassembled WGS sequence"/>
</dbReference>
<feature type="transmembrane region" description="Helical" evidence="1">
    <location>
        <begin position="6"/>
        <end position="23"/>
    </location>
</feature>
<evidence type="ECO:0000313" key="3">
    <source>
        <dbReference type="Proteomes" id="UP000305836"/>
    </source>
</evidence>
<accession>A0A4U3LYL3</accession>
<gene>
    <name evidence="2" type="ORF">FDA38_00575</name>
</gene>
<feature type="transmembrane region" description="Helical" evidence="1">
    <location>
        <begin position="35"/>
        <end position="58"/>
    </location>
</feature>
<evidence type="ECO:0000256" key="1">
    <source>
        <dbReference type="SAM" id="Phobius"/>
    </source>
</evidence>
<proteinExistence type="predicted"/>
<keyword evidence="1" id="KW-0812">Transmembrane</keyword>
<dbReference type="EMBL" id="SZPZ01000001">
    <property type="protein sequence ID" value="TKK81395.1"/>
    <property type="molecule type" value="Genomic_DNA"/>
</dbReference>
<keyword evidence="1" id="KW-1133">Transmembrane helix</keyword>
<name>A0A4U3LYL3_9ACTN</name>
<reference evidence="2 3" key="1">
    <citation type="submission" date="2019-04" db="EMBL/GenBank/DDBJ databases">
        <title>Kribbella sp. NEAU-THZ 27 nov., a novel actinomycete isolated from soil.</title>
        <authorList>
            <person name="Duan L."/>
        </authorList>
    </citation>
    <scope>NUCLEOTIDE SEQUENCE [LARGE SCALE GENOMIC DNA]</scope>
    <source>
        <strain evidence="3">NEAU-THZ27</strain>
    </source>
</reference>
<dbReference type="RefSeq" id="WP_137252110.1">
    <property type="nucleotide sequence ID" value="NZ_JBHSPQ010000004.1"/>
</dbReference>
<comment type="caution">
    <text evidence="2">The sequence shown here is derived from an EMBL/GenBank/DDBJ whole genome shotgun (WGS) entry which is preliminary data.</text>
</comment>
<sequence length="98" mass="10560">MGIWLYILSVPVPGLLAASVPVRRMRARALASDDLCWRYLIRVLVLLALTCVVAAIAATHDYPNSPMYPVVAYGPGLALAAVRLGLEAKYVRQVLAGP</sequence>
<keyword evidence="1" id="KW-0472">Membrane</keyword>
<feature type="transmembrane region" description="Helical" evidence="1">
    <location>
        <begin position="70"/>
        <end position="86"/>
    </location>
</feature>
<protein>
    <submittedName>
        <fullName evidence="2">Uncharacterized protein</fullName>
    </submittedName>
</protein>
<organism evidence="2 3">
    <name type="scientific">Kribbella jiaozuonensis</name>
    <dbReference type="NCBI Taxonomy" id="2575441"/>
    <lineage>
        <taxon>Bacteria</taxon>
        <taxon>Bacillati</taxon>
        <taxon>Actinomycetota</taxon>
        <taxon>Actinomycetes</taxon>
        <taxon>Propionibacteriales</taxon>
        <taxon>Kribbellaceae</taxon>
        <taxon>Kribbella</taxon>
    </lineage>
</organism>
<dbReference type="AlphaFoldDB" id="A0A4U3LYL3"/>
<keyword evidence="3" id="KW-1185">Reference proteome</keyword>